<reference evidence="13" key="1">
    <citation type="submission" date="2023-07" db="EMBL/GenBank/DDBJ databases">
        <title>30 novel species of actinomycetes from the DSMZ collection.</title>
        <authorList>
            <person name="Nouioui I."/>
        </authorList>
    </citation>
    <scope>NUCLEOTIDE SEQUENCE [LARGE SCALE GENOMIC DNA]</scope>
    <source>
        <strain evidence="13">DSM 44399</strain>
    </source>
</reference>
<evidence type="ECO:0000256" key="2">
    <source>
        <dbReference type="ARBA" id="ARBA00022729"/>
    </source>
</evidence>
<proteinExistence type="inferred from homology"/>
<gene>
    <name evidence="12" type="ORF">RM423_02595</name>
</gene>
<keyword evidence="9" id="KW-1133">Transmembrane helix</keyword>
<evidence type="ECO:0000256" key="10">
    <source>
        <dbReference type="SAM" id="SignalP"/>
    </source>
</evidence>
<dbReference type="InterPro" id="IPR018044">
    <property type="entry name" value="Peptidase_S11"/>
</dbReference>
<feature type="region of interest" description="Disordered" evidence="8">
    <location>
        <begin position="381"/>
        <end position="419"/>
    </location>
</feature>
<dbReference type="SUPFAM" id="SSF56601">
    <property type="entry name" value="beta-lactamase/transpeptidase-like"/>
    <property type="match status" value="1"/>
</dbReference>
<keyword evidence="3 12" id="KW-0378">Hydrolase</keyword>
<evidence type="ECO:0000256" key="7">
    <source>
        <dbReference type="RuleBase" id="RU004016"/>
    </source>
</evidence>
<evidence type="ECO:0000256" key="4">
    <source>
        <dbReference type="ARBA" id="ARBA00022960"/>
    </source>
</evidence>
<feature type="domain" description="Peptidase S11 D-alanyl-D-alanine carboxypeptidase A N-terminal" evidence="11">
    <location>
        <begin position="114"/>
        <end position="336"/>
    </location>
</feature>
<comment type="caution">
    <text evidence="12">The sequence shown here is derived from an EMBL/GenBank/DDBJ whole genome shotgun (WGS) entry which is preliminary data.</text>
</comment>
<evidence type="ECO:0000256" key="8">
    <source>
        <dbReference type="SAM" id="MobiDB-lite"/>
    </source>
</evidence>
<feature type="transmembrane region" description="Helical" evidence="9">
    <location>
        <begin position="428"/>
        <end position="446"/>
    </location>
</feature>
<evidence type="ECO:0000259" key="11">
    <source>
        <dbReference type="Pfam" id="PF00768"/>
    </source>
</evidence>
<evidence type="ECO:0000256" key="9">
    <source>
        <dbReference type="SAM" id="Phobius"/>
    </source>
</evidence>
<evidence type="ECO:0000313" key="12">
    <source>
        <dbReference type="EMBL" id="MDT0260276.1"/>
    </source>
</evidence>
<keyword evidence="6" id="KW-0961">Cell wall biogenesis/degradation</keyword>
<evidence type="ECO:0000256" key="3">
    <source>
        <dbReference type="ARBA" id="ARBA00022801"/>
    </source>
</evidence>
<feature type="signal peptide" evidence="10">
    <location>
        <begin position="1"/>
        <end position="35"/>
    </location>
</feature>
<evidence type="ECO:0000256" key="5">
    <source>
        <dbReference type="ARBA" id="ARBA00022984"/>
    </source>
</evidence>
<dbReference type="EMBL" id="JAVREH010000002">
    <property type="protein sequence ID" value="MDT0260276.1"/>
    <property type="molecule type" value="Genomic_DNA"/>
</dbReference>
<evidence type="ECO:0000313" key="13">
    <source>
        <dbReference type="Proteomes" id="UP001183176"/>
    </source>
</evidence>
<dbReference type="Proteomes" id="UP001183176">
    <property type="component" value="Unassembled WGS sequence"/>
</dbReference>
<dbReference type="PRINTS" id="PR00725">
    <property type="entry name" value="DADACBPTASE1"/>
</dbReference>
<protein>
    <submittedName>
        <fullName evidence="12">Serine hydrolase</fullName>
    </submittedName>
</protein>
<dbReference type="InterPro" id="IPR012338">
    <property type="entry name" value="Beta-lactam/transpept-like"/>
</dbReference>
<feature type="region of interest" description="Disordered" evidence="8">
    <location>
        <begin position="57"/>
        <end position="105"/>
    </location>
</feature>
<comment type="similarity">
    <text evidence="1 7">Belongs to the peptidase S11 family.</text>
</comment>
<keyword evidence="9" id="KW-0812">Transmembrane</keyword>
<keyword evidence="4" id="KW-0133">Cell shape</keyword>
<keyword evidence="9" id="KW-0472">Membrane</keyword>
<feature type="compositionally biased region" description="Low complexity" evidence="8">
    <location>
        <begin position="389"/>
        <end position="419"/>
    </location>
</feature>
<dbReference type="PANTHER" id="PTHR21581:SF33">
    <property type="entry name" value="D-ALANYL-D-ALANINE CARBOXYPEPTIDASE DACB"/>
    <property type="match status" value="1"/>
</dbReference>
<evidence type="ECO:0000256" key="1">
    <source>
        <dbReference type="ARBA" id="ARBA00007164"/>
    </source>
</evidence>
<keyword evidence="13" id="KW-1185">Reference proteome</keyword>
<name>A0ABU2J5M7_9ACTN</name>
<sequence>MTARQHPTSRPVRCVRSVLGPAVAVLIAGTSLGPAATAIAIAAQPLSFQAAATGSRPAATLTAPEPTSTAASPQAPSPHPPAGAKAPNGAVPGGPQLASRGLVLPTGAPPLPRGLTARSWVLADLGTGEILAARDPHGRYQPASILKTLTAVTVAPNLPSKRVVVVSPGAAHAEGSAVGLLAGGRYSVDQLFQALLLVSANDAAAALAQANGGVAKTVGQLNAKVRQLGAYDTVVQTPSGLDGWTQLTSAYDMSLVLRAFVGQPRLVAYDKLPSASYPARSSRYGKVGPYEFDNQSLNFFGAVPGALVAKTGYTDAARHTYLSAVRRKGRTLGLIMLRGERVPLDQFQQAAELFDWGFSLNRFVSPVGKLAGPIAADAPVETAPATGKPATHAQRAPAPAADGNPAAGRGLGAAASSNASAMPAPGQLIPALFAGVALAAAAGWLANRRRPRHRR</sequence>
<dbReference type="GO" id="GO:0016787">
    <property type="term" value="F:hydrolase activity"/>
    <property type="evidence" value="ECO:0007669"/>
    <property type="project" value="UniProtKB-KW"/>
</dbReference>
<dbReference type="PANTHER" id="PTHR21581">
    <property type="entry name" value="D-ALANYL-D-ALANINE CARBOXYPEPTIDASE"/>
    <property type="match status" value="1"/>
</dbReference>
<feature type="chain" id="PRO_5045291788" evidence="10">
    <location>
        <begin position="36"/>
        <end position="455"/>
    </location>
</feature>
<dbReference type="RefSeq" id="WP_311421429.1">
    <property type="nucleotide sequence ID" value="NZ_JAVREH010000002.1"/>
</dbReference>
<keyword evidence="2 10" id="KW-0732">Signal</keyword>
<dbReference type="Pfam" id="PF00768">
    <property type="entry name" value="Peptidase_S11"/>
    <property type="match status" value="1"/>
</dbReference>
<accession>A0ABU2J5M7</accession>
<dbReference type="Gene3D" id="3.40.710.10">
    <property type="entry name" value="DD-peptidase/beta-lactamase superfamily"/>
    <property type="match status" value="1"/>
</dbReference>
<feature type="compositionally biased region" description="Low complexity" evidence="8">
    <location>
        <begin position="57"/>
        <end position="74"/>
    </location>
</feature>
<organism evidence="12 13">
    <name type="scientific">Jatrophihabitans lederbergiae</name>
    <dbReference type="NCBI Taxonomy" id="3075547"/>
    <lineage>
        <taxon>Bacteria</taxon>
        <taxon>Bacillati</taxon>
        <taxon>Actinomycetota</taxon>
        <taxon>Actinomycetes</taxon>
        <taxon>Jatrophihabitantales</taxon>
        <taxon>Jatrophihabitantaceae</taxon>
        <taxon>Jatrophihabitans</taxon>
    </lineage>
</organism>
<keyword evidence="5" id="KW-0573">Peptidoglycan synthesis</keyword>
<evidence type="ECO:0000256" key="6">
    <source>
        <dbReference type="ARBA" id="ARBA00023316"/>
    </source>
</evidence>
<dbReference type="InterPro" id="IPR001967">
    <property type="entry name" value="Peptidase_S11_N"/>
</dbReference>